<evidence type="ECO:0000256" key="8">
    <source>
        <dbReference type="SAM" id="Phobius"/>
    </source>
</evidence>
<proteinExistence type="inferred from homology"/>
<evidence type="ECO:0000256" key="5">
    <source>
        <dbReference type="ARBA" id="ARBA00022989"/>
    </source>
</evidence>
<keyword evidence="3" id="KW-1003">Cell membrane</keyword>
<keyword evidence="4 8" id="KW-0812">Transmembrane</keyword>
<dbReference type="OrthoDB" id="9805566at2"/>
<dbReference type="RefSeq" id="WP_092377008.1">
    <property type="nucleotide sequence ID" value="NZ_FORX01000016.1"/>
</dbReference>
<sequence>MARRKKRAEFESQGSSWLVTFADLMTLLLSFFVLLLSMSSMDKSILRDVVSHFVGDMGLAPKKGAGRLTTHFEFMNVIIENPAEALHDPQRIKDLLFPDEVLPEGMARSTLDENLRILVRPEGIALVLSDGLLFDIGESALTQDSRKLLSEFSRFLATVTMPVNVAGYTDNVPAGQKDNYMLSSERAMSVLSFFLQQGFDPGRFSVSAYGEAFPLGDNTTPEGRAKNRRVEILLKTTGRTYL</sequence>
<dbReference type="Gene3D" id="3.30.1330.60">
    <property type="entry name" value="OmpA-like domain"/>
    <property type="match status" value="1"/>
</dbReference>
<dbReference type="AlphaFoldDB" id="A0A1I3XEJ3"/>
<evidence type="ECO:0000256" key="6">
    <source>
        <dbReference type="ARBA" id="ARBA00023136"/>
    </source>
</evidence>
<keyword evidence="11" id="KW-1185">Reference proteome</keyword>
<dbReference type="SUPFAM" id="SSF103088">
    <property type="entry name" value="OmpA-like"/>
    <property type="match status" value="1"/>
</dbReference>
<gene>
    <name evidence="10" type="ORF">SAMN04488082_11638</name>
</gene>
<evidence type="ECO:0000256" key="2">
    <source>
        <dbReference type="ARBA" id="ARBA00008914"/>
    </source>
</evidence>
<keyword evidence="6 7" id="KW-0472">Membrane</keyword>
<evidence type="ECO:0000256" key="3">
    <source>
        <dbReference type="ARBA" id="ARBA00022475"/>
    </source>
</evidence>
<reference evidence="11" key="1">
    <citation type="submission" date="2016-10" db="EMBL/GenBank/DDBJ databases">
        <authorList>
            <person name="Varghese N."/>
            <person name="Submissions S."/>
        </authorList>
    </citation>
    <scope>NUCLEOTIDE SEQUENCE [LARGE SCALE GENOMIC DNA]</scope>
    <source>
        <strain evidence="11">DSM 5918</strain>
    </source>
</reference>
<keyword evidence="5 8" id="KW-1133">Transmembrane helix</keyword>
<comment type="subcellular location">
    <subcellularLocation>
        <location evidence="1">Cell membrane</location>
        <topology evidence="1">Single-pass membrane protein</topology>
    </subcellularLocation>
</comment>
<dbReference type="Pfam" id="PF13677">
    <property type="entry name" value="MotB_plug"/>
    <property type="match status" value="1"/>
</dbReference>
<protein>
    <submittedName>
        <fullName evidence="10">Chemotaxis protein MotB</fullName>
    </submittedName>
</protein>
<dbReference type="InterPro" id="IPR025713">
    <property type="entry name" value="MotB-like_N_dom"/>
</dbReference>
<feature type="transmembrane region" description="Helical" evidence="8">
    <location>
        <begin position="16"/>
        <end position="37"/>
    </location>
</feature>
<evidence type="ECO:0000313" key="11">
    <source>
        <dbReference type="Proteomes" id="UP000198635"/>
    </source>
</evidence>
<dbReference type="PROSITE" id="PS51123">
    <property type="entry name" value="OMPA_2"/>
    <property type="match status" value="1"/>
</dbReference>
<evidence type="ECO:0000256" key="7">
    <source>
        <dbReference type="PROSITE-ProRule" id="PRU00473"/>
    </source>
</evidence>
<dbReference type="PANTHER" id="PTHR30329">
    <property type="entry name" value="STATOR ELEMENT OF FLAGELLAR MOTOR COMPLEX"/>
    <property type="match status" value="1"/>
</dbReference>
<dbReference type="Pfam" id="PF00691">
    <property type="entry name" value="OmpA"/>
    <property type="match status" value="1"/>
</dbReference>
<dbReference type="InterPro" id="IPR006665">
    <property type="entry name" value="OmpA-like"/>
</dbReference>
<comment type="similarity">
    <text evidence="2">Belongs to the MotB family.</text>
</comment>
<dbReference type="CDD" id="cd07185">
    <property type="entry name" value="OmpA_C-like"/>
    <property type="match status" value="1"/>
</dbReference>
<dbReference type="GO" id="GO:0005886">
    <property type="term" value="C:plasma membrane"/>
    <property type="evidence" value="ECO:0007669"/>
    <property type="project" value="UniProtKB-SubCell"/>
</dbReference>
<evidence type="ECO:0000259" key="9">
    <source>
        <dbReference type="PROSITE" id="PS51123"/>
    </source>
</evidence>
<dbReference type="STRING" id="52560.SAMN04488082_11638"/>
<dbReference type="InterPro" id="IPR050330">
    <property type="entry name" value="Bact_OuterMem_StrucFunc"/>
</dbReference>
<evidence type="ECO:0000256" key="1">
    <source>
        <dbReference type="ARBA" id="ARBA00004162"/>
    </source>
</evidence>
<feature type="domain" description="OmpA-like" evidence="9">
    <location>
        <begin position="121"/>
        <end position="238"/>
    </location>
</feature>
<dbReference type="InterPro" id="IPR036737">
    <property type="entry name" value="OmpA-like_sf"/>
</dbReference>
<organism evidence="10 11">
    <name type="scientific">Desulfomicrobium apsheronum</name>
    <dbReference type="NCBI Taxonomy" id="52560"/>
    <lineage>
        <taxon>Bacteria</taxon>
        <taxon>Pseudomonadati</taxon>
        <taxon>Thermodesulfobacteriota</taxon>
        <taxon>Desulfovibrionia</taxon>
        <taxon>Desulfovibrionales</taxon>
        <taxon>Desulfomicrobiaceae</taxon>
        <taxon>Desulfomicrobium</taxon>
    </lineage>
</organism>
<name>A0A1I3XEJ3_9BACT</name>
<evidence type="ECO:0000256" key="4">
    <source>
        <dbReference type="ARBA" id="ARBA00022692"/>
    </source>
</evidence>
<dbReference type="EMBL" id="FORX01000016">
    <property type="protein sequence ID" value="SFK17902.1"/>
    <property type="molecule type" value="Genomic_DNA"/>
</dbReference>
<dbReference type="Proteomes" id="UP000198635">
    <property type="component" value="Unassembled WGS sequence"/>
</dbReference>
<evidence type="ECO:0000313" key="10">
    <source>
        <dbReference type="EMBL" id="SFK17902.1"/>
    </source>
</evidence>
<dbReference type="PANTHER" id="PTHR30329:SF21">
    <property type="entry name" value="LIPOPROTEIN YIAD-RELATED"/>
    <property type="match status" value="1"/>
</dbReference>
<accession>A0A1I3XEJ3</accession>